<evidence type="ECO:0000313" key="2">
    <source>
        <dbReference type="Proteomes" id="UP000797356"/>
    </source>
</evidence>
<reference evidence="1" key="1">
    <citation type="journal article" date="2017" name="Gigascience">
        <title>The genome draft of coconut (Cocos nucifera).</title>
        <authorList>
            <person name="Xiao Y."/>
            <person name="Xu P."/>
            <person name="Fan H."/>
            <person name="Baudouin L."/>
            <person name="Xia W."/>
            <person name="Bocs S."/>
            <person name="Xu J."/>
            <person name="Li Q."/>
            <person name="Guo A."/>
            <person name="Zhou L."/>
            <person name="Li J."/>
            <person name="Wu Y."/>
            <person name="Ma Z."/>
            <person name="Armero A."/>
            <person name="Issali A.E."/>
            <person name="Liu N."/>
            <person name="Peng M."/>
            <person name="Yang Y."/>
        </authorList>
    </citation>
    <scope>NUCLEOTIDE SEQUENCE</scope>
    <source>
        <tissue evidence="1">Spear leaf of Hainan Tall coconut</tissue>
    </source>
</reference>
<evidence type="ECO:0000313" key="1">
    <source>
        <dbReference type="EMBL" id="KAG1342280.1"/>
    </source>
</evidence>
<dbReference type="Proteomes" id="UP000797356">
    <property type="component" value="Chromosome 5"/>
</dbReference>
<comment type="caution">
    <text evidence="1">The sequence shown here is derived from an EMBL/GenBank/DDBJ whole genome shotgun (WGS) entry which is preliminary data.</text>
</comment>
<keyword evidence="2" id="KW-1185">Reference proteome</keyword>
<organism evidence="1 2">
    <name type="scientific">Cocos nucifera</name>
    <name type="common">Coconut palm</name>
    <dbReference type="NCBI Taxonomy" id="13894"/>
    <lineage>
        <taxon>Eukaryota</taxon>
        <taxon>Viridiplantae</taxon>
        <taxon>Streptophyta</taxon>
        <taxon>Embryophyta</taxon>
        <taxon>Tracheophyta</taxon>
        <taxon>Spermatophyta</taxon>
        <taxon>Magnoliopsida</taxon>
        <taxon>Liliopsida</taxon>
        <taxon>Arecaceae</taxon>
        <taxon>Arecoideae</taxon>
        <taxon>Cocoseae</taxon>
        <taxon>Attaleinae</taxon>
        <taxon>Cocos</taxon>
    </lineage>
</organism>
<gene>
    <name evidence="1" type="ORF">COCNU_05G005090</name>
</gene>
<reference evidence="1" key="2">
    <citation type="submission" date="2019-07" db="EMBL/GenBank/DDBJ databases">
        <authorList>
            <person name="Yang Y."/>
            <person name="Bocs S."/>
            <person name="Baudouin L."/>
        </authorList>
    </citation>
    <scope>NUCLEOTIDE SEQUENCE</scope>
    <source>
        <tissue evidence="1">Spear leaf of Hainan Tall coconut</tissue>
    </source>
</reference>
<dbReference type="EMBL" id="CM017876">
    <property type="protein sequence ID" value="KAG1342280.1"/>
    <property type="molecule type" value="Genomic_DNA"/>
</dbReference>
<dbReference type="OrthoDB" id="10262814at2759"/>
<name>A0A8K0N1G6_COCNU</name>
<proteinExistence type="predicted"/>
<sequence>MDKNGRTQDGFKRTARSRMLLGILPRLCSPALLLTASRANRAATLLAGAGSLRPMSSSSPPSPYTTLKERATCKREIKKSKFIAIAAPISDERSAHSFLSEVFWRYRAGNWRIGQGLCWCCFRMPQRCCNFCSETQSSNWYGDSI</sequence>
<dbReference type="AlphaFoldDB" id="A0A8K0N1G6"/>
<protein>
    <submittedName>
        <fullName evidence="1">Uncharacterized protein</fullName>
    </submittedName>
</protein>
<accession>A0A8K0N1G6</accession>